<evidence type="ECO:0008006" key="3">
    <source>
        <dbReference type="Google" id="ProtNLM"/>
    </source>
</evidence>
<dbReference type="EMBL" id="BEXD01004128">
    <property type="protein sequence ID" value="GBC07226.1"/>
    <property type="molecule type" value="Genomic_DNA"/>
</dbReference>
<gene>
    <name evidence="1" type="ORF">RclHR1_07310018</name>
</gene>
<dbReference type="AlphaFoldDB" id="A0A2Z6RW61"/>
<evidence type="ECO:0000313" key="2">
    <source>
        <dbReference type="Proteomes" id="UP000247702"/>
    </source>
</evidence>
<protein>
    <recommendedName>
        <fullName evidence="3">Transposase IS30-like HTH domain-containing protein</fullName>
    </recommendedName>
</protein>
<accession>A0A2Z6RW61</accession>
<name>A0A2Z6RW61_9GLOM</name>
<proteinExistence type="predicted"/>
<dbReference type="Proteomes" id="UP000247702">
    <property type="component" value="Unassembled WGS sequence"/>
</dbReference>
<dbReference type="STRING" id="94130.A0A2Z6RW61"/>
<keyword evidence="2" id="KW-1185">Reference proteome</keyword>
<sequence length="69" mass="7919">MLERGFAVREIAAKIGYESHTIIVKLKKKYAKTGRVKDKPRLGQPRMLNEHNERTIIRRLANGECSNAI</sequence>
<reference evidence="1 2" key="1">
    <citation type="submission" date="2017-11" db="EMBL/GenBank/DDBJ databases">
        <title>The genome of Rhizophagus clarus HR1 reveals common genetic basis of auxotrophy among arbuscular mycorrhizal fungi.</title>
        <authorList>
            <person name="Kobayashi Y."/>
        </authorList>
    </citation>
    <scope>NUCLEOTIDE SEQUENCE [LARGE SCALE GENOMIC DNA]</scope>
    <source>
        <strain evidence="1 2">HR1</strain>
    </source>
</reference>
<evidence type="ECO:0000313" key="1">
    <source>
        <dbReference type="EMBL" id="GBC07226.1"/>
    </source>
</evidence>
<comment type="caution">
    <text evidence="1">The sequence shown here is derived from an EMBL/GenBank/DDBJ whole genome shotgun (WGS) entry which is preliminary data.</text>
</comment>
<organism evidence="1 2">
    <name type="scientific">Rhizophagus clarus</name>
    <dbReference type="NCBI Taxonomy" id="94130"/>
    <lineage>
        <taxon>Eukaryota</taxon>
        <taxon>Fungi</taxon>
        <taxon>Fungi incertae sedis</taxon>
        <taxon>Mucoromycota</taxon>
        <taxon>Glomeromycotina</taxon>
        <taxon>Glomeromycetes</taxon>
        <taxon>Glomerales</taxon>
        <taxon>Glomeraceae</taxon>
        <taxon>Rhizophagus</taxon>
    </lineage>
</organism>